<dbReference type="PROSITE" id="PS51266">
    <property type="entry name" value="ZF_CHY"/>
    <property type="match status" value="1"/>
</dbReference>
<feature type="compositionally biased region" description="Basic and acidic residues" evidence="11">
    <location>
        <begin position="9"/>
        <end position="18"/>
    </location>
</feature>
<keyword evidence="4 10" id="KW-0862">Zinc</keyword>
<dbReference type="Proteomes" id="UP001497382">
    <property type="component" value="Unassembled WGS sequence"/>
</dbReference>
<feature type="domain" description="C3H1-type" evidence="12">
    <location>
        <begin position="107"/>
        <end position="134"/>
    </location>
</feature>
<feature type="zinc finger region" description="C3H1-type" evidence="10">
    <location>
        <begin position="33"/>
        <end position="60"/>
    </location>
</feature>
<keyword evidence="3 9" id="KW-0863">Zinc-finger</keyword>
<dbReference type="InterPro" id="IPR037274">
    <property type="entry name" value="Znf_CHY_sf"/>
</dbReference>
<dbReference type="SUPFAM" id="SSF54495">
    <property type="entry name" value="UBC-like"/>
    <property type="match status" value="1"/>
</dbReference>
<keyword evidence="15" id="KW-1185">Reference proteome</keyword>
<dbReference type="SMART" id="SM00356">
    <property type="entry name" value="ZnF_C3H1"/>
    <property type="match status" value="3"/>
</dbReference>
<comment type="function">
    <text evidence="6">Required for the export of mRNAs containing poly(A) tails from the nucleus into the cytoplasm.</text>
</comment>
<comment type="caution">
    <text evidence="14">The sequence shown here is derived from an EMBL/GenBank/DDBJ whole genome shotgun (WGS) entry which is preliminary data.</text>
</comment>
<evidence type="ECO:0000256" key="3">
    <source>
        <dbReference type="ARBA" id="ARBA00022771"/>
    </source>
</evidence>
<evidence type="ECO:0000256" key="1">
    <source>
        <dbReference type="ARBA" id="ARBA00004335"/>
    </source>
</evidence>
<protein>
    <recommendedName>
        <fullName evidence="7">Nucleoporin NUP42</fullName>
    </recommendedName>
    <alternativeName>
        <fullName evidence="8">Nucleoporin-like protein 2</fullName>
    </alternativeName>
</protein>
<feature type="compositionally biased region" description="Basic and acidic residues" evidence="11">
    <location>
        <begin position="218"/>
        <end position="228"/>
    </location>
</feature>
<dbReference type="AlphaFoldDB" id="A0AAV1Z1G6"/>
<dbReference type="InterPro" id="IPR008913">
    <property type="entry name" value="Znf_CHY"/>
</dbReference>
<evidence type="ECO:0000256" key="8">
    <source>
        <dbReference type="ARBA" id="ARBA00042384"/>
    </source>
</evidence>
<dbReference type="SUPFAM" id="SSF161219">
    <property type="entry name" value="CHY zinc finger-like"/>
    <property type="match status" value="1"/>
</dbReference>
<evidence type="ECO:0000256" key="11">
    <source>
        <dbReference type="SAM" id="MobiDB-lite"/>
    </source>
</evidence>
<evidence type="ECO:0000313" key="14">
    <source>
        <dbReference type="EMBL" id="CAL1265382.1"/>
    </source>
</evidence>
<evidence type="ECO:0000259" key="12">
    <source>
        <dbReference type="PROSITE" id="PS50103"/>
    </source>
</evidence>
<organism evidence="14 15">
    <name type="scientific">Larinioides sclopetarius</name>
    <dbReference type="NCBI Taxonomy" id="280406"/>
    <lineage>
        <taxon>Eukaryota</taxon>
        <taxon>Metazoa</taxon>
        <taxon>Ecdysozoa</taxon>
        <taxon>Arthropoda</taxon>
        <taxon>Chelicerata</taxon>
        <taxon>Arachnida</taxon>
        <taxon>Araneae</taxon>
        <taxon>Araneomorphae</taxon>
        <taxon>Entelegynae</taxon>
        <taxon>Araneoidea</taxon>
        <taxon>Araneidae</taxon>
        <taxon>Larinioides</taxon>
    </lineage>
</organism>
<accession>A0AAV1Z1G6</accession>
<dbReference type="InterPro" id="IPR036855">
    <property type="entry name" value="Znf_CCCH_sf"/>
</dbReference>
<feature type="domain" description="CHY-type" evidence="13">
    <location>
        <begin position="669"/>
        <end position="738"/>
    </location>
</feature>
<feature type="domain" description="C3H1-type" evidence="12">
    <location>
        <begin position="33"/>
        <end position="60"/>
    </location>
</feature>
<feature type="compositionally biased region" description="Low complexity" evidence="11">
    <location>
        <begin position="771"/>
        <end position="782"/>
    </location>
</feature>
<dbReference type="InterPro" id="IPR000571">
    <property type="entry name" value="Znf_CCCH"/>
</dbReference>
<dbReference type="PANTHER" id="PTHR46527">
    <property type="entry name" value="NUCLEOPORIN-LIKE PROTEIN 2"/>
    <property type="match status" value="1"/>
</dbReference>
<dbReference type="Gene3D" id="2.30.30.1190">
    <property type="match status" value="1"/>
</dbReference>
<feature type="region of interest" description="Disordered" evidence="11">
    <location>
        <begin position="218"/>
        <end position="274"/>
    </location>
</feature>
<feature type="zinc finger region" description="C3H1-type" evidence="10">
    <location>
        <begin position="163"/>
        <end position="190"/>
    </location>
</feature>
<dbReference type="EMBL" id="CAXIEN010000017">
    <property type="protein sequence ID" value="CAL1265382.1"/>
    <property type="molecule type" value="Genomic_DNA"/>
</dbReference>
<dbReference type="GO" id="GO:0008270">
    <property type="term" value="F:zinc ion binding"/>
    <property type="evidence" value="ECO:0007669"/>
    <property type="project" value="UniProtKB-KW"/>
</dbReference>
<feature type="compositionally biased region" description="Polar residues" evidence="11">
    <location>
        <begin position="230"/>
        <end position="252"/>
    </location>
</feature>
<gene>
    <name evidence="14" type="ORF">LARSCL_LOCUS2496</name>
</gene>
<sequence>MEQLNNQHDFNDQLDTREGSGQFRNLKKTPHVSNSKFCTFYLNYGFCKFGQNCKFLHRRRYYSSNKPAQRKSEYLKRDALTLPQKERKNTEVTSREYYSNRTTTHKNLQKQTCRYYKAGQCEKGENCLYNHNIDSDNFKTDVTVPQNKKGNLNSVSNVGTSKKKSIPICHYFRRGSCQKGDQCKYYHNPKYQQEHINPSSNANENSLADHQTNSNKEVFDEKNTEHDSVTFPQSDTINSENAANLVPSSSGPLHNHENSDTLPESKNLKSNESHNAVSNDLVKIRIQIPQNSRIFNLTTLPEDGLCQLRNTEITQLKKRFPKLKENGSSFTFDFEPTDPDWPFDIKTLHLQVTFPESYPLEVCDITVVSHMNYVPGVLLRHLNQSICDWLIEKHNDAIEKNQVILLFRPFLKWFDKNLEELFNCGLKKVTEVEEANYNGNESVLAEHHPPLSSEIKSENDLSEHESSADILDAQTNSEKEENHSPIRQKIEPTSLNNLQSHGSKVIFTGLELIEGVAALSCKKLAVAVHCGRCKTSCNKILIPNKNTPMLCSKCSKNMECKFNPSILHQFSSVLGTMYLMDCQAVDVNLVECAFLIDCLSCSKQVPVDGLHYGQKQKLWCKFCNQKLILGIESVKFQASAATAVTASNKTVAVKKVTKKKDPVIKEGCPLPDYGACKHYKKSYRWLRFPCCGRLYPCDLCHDEKEDDHDMKYASRMVCGFCSKEQPYSKEKPCFGCSANMTKKSGSYWEGGQGCRNSVTMSRKDVHKYAGTSKTISKKSQSTGKKKKK</sequence>
<reference evidence="14 15" key="1">
    <citation type="submission" date="2024-04" db="EMBL/GenBank/DDBJ databases">
        <authorList>
            <person name="Rising A."/>
            <person name="Reimegard J."/>
            <person name="Sonavane S."/>
            <person name="Akerstrom W."/>
            <person name="Nylinder S."/>
            <person name="Hedman E."/>
            <person name="Kallberg Y."/>
        </authorList>
    </citation>
    <scope>NUCLEOTIDE SEQUENCE [LARGE SCALE GENOMIC DNA]</scope>
</reference>
<evidence type="ECO:0000256" key="4">
    <source>
        <dbReference type="ARBA" id="ARBA00022833"/>
    </source>
</evidence>
<dbReference type="InterPro" id="IPR051767">
    <property type="entry name" value="Nucleoporin_NUP42"/>
</dbReference>
<dbReference type="Pfam" id="PF00642">
    <property type="entry name" value="zf-CCCH"/>
    <property type="match status" value="1"/>
</dbReference>
<keyword evidence="5" id="KW-0539">Nucleus</keyword>
<evidence type="ECO:0000256" key="10">
    <source>
        <dbReference type="PROSITE-ProRule" id="PRU00723"/>
    </source>
</evidence>
<dbReference type="PROSITE" id="PS50103">
    <property type="entry name" value="ZF_C3H1"/>
    <property type="match status" value="3"/>
</dbReference>
<proteinExistence type="predicted"/>
<dbReference type="PANTHER" id="PTHR46527:SF1">
    <property type="entry name" value="NUCLEOPORIN NUP42"/>
    <property type="match status" value="1"/>
</dbReference>
<dbReference type="SUPFAM" id="SSF90229">
    <property type="entry name" value="CCCH zinc finger"/>
    <property type="match status" value="3"/>
</dbReference>
<keyword evidence="2 10" id="KW-0479">Metal-binding</keyword>
<dbReference type="InterPro" id="IPR016135">
    <property type="entry name" value="UBQ-conjugating_enzyme/RWD"/>
</dbReference>
<name>A0AAV1Z1G6_9ARAC</name>
<evidence type="ECO:0000259" key="13">
    <source>
        <dbReference type="PROSITE" id="PS51266"/>
    </source>
</evidence>
<feature type="zinc finger region" description="C3H1-type" evidence="10">
    <location>
        <begin position="107"/>
        <end position="134"/>
    </location>
</feature>
<comment type="subcellular location">
    <subcellularLocation>
        <location evidence="1">Nucleus membrane</location>
        <topology evidence="1">Peripheral membrane protein</topology>
        <orientation evidence="1">Cytoplasmic side</orientation>
    </subcellularLocation>
</comment>
<feature type="domain" description="C3H1-type" evidence="12">
    <location>
        <begin position="163"/>
        <end position="190"/>
    </location>
</feature>
<evidence type="ECO:0000256" key="7">
    <source>
        <dbReference type="ARBA" id="ARBA00039886"/>
    </source>
</evidence>
<feature type="region of interest" description="Disordered" evidence="11">
    <location>
        <begin position="766"/>
        <end position="788"/>
    </location>
</feature>
<feature type="region of interest" description="Disordered" evidence="11">
    <location>
        <begin position="1"/>
        <end position="27"/>
    </location>
</feature>
<evidence type="ECO:0000256" key="5">
    <source>
        <dbReference type="ARBA" id="ARBA00023242"/>
    </source>
</evidence>
<evidence type="ECO:0000313" key="15">
    <source>
        <dbReference type="Proteomes" id="UP001497382"/>
    </source>
</evidence>
<dbReference type="Gene3D" id="4.10.1000.10">
    <property type="entry name" value="Zinc finger, CCCH-type"/>
    <property type="match status" value="2"/>
</dbReference>
<evidence type="ECO:0000256" key="2">
    <source>
        <dbReference type="ARBA" id="ARBA00022723"/>
    </source>
</evidence>
<dbReference type="GO" id="GO:0031965">
    <property type="term" value="C:nuclear membrane"/>
    <property type="evidence" value="ECO:0007669"/>
    <property type="project" value="UniProtKB-SubCell"/>
</dbReference>
<evidence type="ECO:0000256" key="6">
    <source>
        <dbReference type="ARBA" id="ARBA00037262"/>
    </source>
</evidence>
<evidence type="ECO:0000256" key="9">
    <source>
        <dbReference type="PROSITE-ProRule" id="PRU00601"/>
    </source>
</evidence>
<dbReference type="Pfam" id="PF05495">
    <property type="entry name" value="zf-CHY"/>
    <property type="match status" value="1"/>
</dbReference>